<name>A0ABY8IQC7_9HYPH</name>
<keyword evidence="6" id="KW-1185">Reference proteome</keyword>
<keyword evidence="5" id="KW-0614">Plasmid</keyword>
<gene>
    <name evidence="5" type="ORF">PR018_20590</name>
</gene>
<dbReference type="EMBL" id="CP117268">
    <property type="protein sequence ID" value="WFS25917.1"/>
    <property type="molecule type" value="Genomic_DNA"/>
</dbReference>
<dbReference type="RefSeq" id="WP_142831144.1">
    <property type="nucleotide sequence ID" value="NZ_CP117268.1"/>
</dbReference>
<keyword evidence="2" id="KW-0560">Oxidoreductase</keyword>
<protein>
    <submittedName>
        <fullName evidence="5">NAD(P)-dependent oxidoreductase</fullName>
    </submittedName>
</protein>
<proteinExistence type="inferred from homology"/>
<evidence type="ECO:0000256" key="1">
    <source>
        <dbReference type="ARBA" id="ARBA00007637"/>
    </source>
</evidence>
<evidence type="ECO:0000313" key="6">
    <source>
        <dbReference type="Proteomes" id="UP000318939"/>
    </source>
</evidence>
<comment type="similarity">
    <text evidence="1">Belongs to the NAD(P)-dependent epimerase/dehydratase family.</text>
</comment>
<dbReference type="PANTHER" id="PTHR43103:SF5">
    <property type="entry name" value="4-EPIMERASE, PUTATIVE (AFU_ORTHOLOGUE AFUA_7G00360)-RELATED"/>
    <property type="match status" value="1"/>
</dbReference>
<feature type="domain" description="NAD-dependent epimerase/dehydratase" evidence="4">
    <location>
        <begin position="3"/>
        <end position="215"/>
    </location>
</feature>
<dbReference type="Pfam" id="PF01370">
    <property type="entry name" value="Epimerase"/>
    <property type="match status" value="1"/>
</dbReference>
<geneLocation type="plasmid" evidence="5 6">
    <name>unnamed1</name>
</geneLocation>
<sequence>MHILVTGAAGLLGRHVVEAYRAAGFAVTAMDIVGNESGDIVGANLCDLPTATALIRDVDCVAHIASIPRPVGYATDDVFRTNMALMFNVLTAMETAGIKKLLFASSFSIIGLPFAPAPVQLDFLPIDQSHRAQPQDIYAVTKWLGEEMVEAWVRRTGGTAMSIRMPWIQTPESFFRDVGPRRQSSDAPLDLWAYIDARDAAEAFVRAARAEATGHERIFISADDTYSETPSHQLLETHYPDLELREYLDDHGSLLSNALAKDLLGFQPRYSWRSYPDPLVAHEI</sequence>
<evidence type="ECO:0000259" key="4">
    <source>
        <dbReference type="Pfam" id="PF01370"/>
    </source>
</evidence>
<reference evidence="5 6" key="1">
    <citation type="journal article" date="2019" name="Phytopathology">
        <title>A Novel Group of Rhizobium tumorigenes-Like Agrobacteria Associated with Crown Gall Disease of Rhododendron and Blueberry.</title>
        <authorList>
            <person name="Kuzmanovic N."/>
            <person name="Behrens P."/>
            <person name="Idczak E."/>
            <person name="Wagner S."/>
            <person name="Gotz M."/>
            <person name="Sproer C."/>
            <person name="Bunk B."/>
            <person name="Overmann J."/>
            <person name="Smalla K."/>
        </authorList>
    </citation>
    <scope>NUCLEOTIDE SEQUENCE [LARGE SCALE GENOMIC DNA]</scope>
    <source>
        <strain evidence="6">rho-6.2</strain>
    </source>
</reference>
<dbReference type="InterPro" id="IPR036291">
    <property type="entry name" value="NAD(P)-bd_dom_sf"/>
</dbReference>
<organism evidence="5 6">
    <name type="scientific">Rhizobium rhododendri</name>
    <dbReference type="NCBI Taxonomy" id="2506430"/>
    <lineage>
        <taxon>Bacteria</taxon>
        <taxon>Pseudomonadati</taxon>
        <taxon>Pseudomonadota</taxon>
        <taxon>Alphaproteobacteria</taxon>
        <taxon>Hyphomicrobiales</taxon>
        <taxon>Rhizobiaceae</taxon>
        <taxon>Rhizobium/Agrobacterium group</taxon>
        <taxon>Rhizobium</taxon>
    </lineage>
</organism>
<evidence type="ECO:0000313" key="5">
    <source>
        <dbReference type="EMBL" id="WFS25917.1"/>
    </source>
</evidence>
<dbReference type="PANTHER" id="PTHR43103">
    <property type="entry name" value="NUCLEOSIDE-DIPHOSPHATE-SUGAR EPIMERASE"/>
    <property type="match status" value="1"/>
</dbReference>
<evidence type="ECO:0000256" key="3">
    <source>
        <dbReference type="ARBA" id="ARBA00023027"/>
    </source>
</evidence>
<dbReference type="SUPFAM" id="SSF51735">
    <property type="entry name" value="NAD(P)-binding Rossmann-fold domains"/>
    <property type="match status" value="1"/>
</dbReference>
<reference evidence="5 6" key="2">
    <citation type="journal article" date="2023" name="MicrobiologyOpen">
        <title>Genomics of the tumorigenes clade of the family Rhizobiaceae and description of Rhizobium rhododendri sp. nov.</title>
        <authorList>
            <person name="Kuzmanovic N."/>
            <person name="diCenzo G.C."/>
            <person name="Bunk B."/>
            <person name="Sproeer C."/>
            <person name="Fruehling A."/>
            <person name="Neumann-Schaal M."/>
            <person name="Overmann J."/>
            <person name="Smalla K."/>
        </authorList>
    </citation>
    <scope>NUCLEOTIDE SEQUENCE [LARGE SCALE GENOMIC DNA]</scope>
    <source>
        <strain evidence="6">rho-6.2</strain>
        <plasmid evidence="5 6">unnamed1</plasmid>
    </source>
</reference>
<dbReference type="InterPro" id="IPR001509">
    <property type="entry name" value="Epimerase_deHydtase"/>
</dbReference>
<evidence type="ECO:0000256" key="2">
    <source>
        <dbReference type="ARBA" id="ARBA00023002"/>
    </source>
</evidence>
<dbReference type="Gene3D" id="3.40.50.720">
    <property type="entry name" value="NAD(P)-binding Rossmann-like Domain"/>
    <property type="match status" value="1"/>
</dbReference>
<keyword evidence="3" id="KW-0520">NAD</keyword>
<accession>A0ABY8IQC7</accession>
<dbReference type="Proteomes" id="UP000318939">
    <property type="component" value="Plasmid unnamed1"/>
</dbReference>